<name>A0ACC6K8D2_9PSED</name>
<accession>A0ACC6K8D2</accession>
<protein>
    <submittedName>
        <fullName evidence="1">Uncharacterized protein</fullName>
    </submittedName>
</protein>
<comment type="caution">
    <text evidence="1">The sequence shown here is derived from an EMBL/GenBank/DDBJ whole genome shotgun (WGS) entry which is preliminary data.</text>
</comment>
<dbReference type="Proteomes" id="UP001259587">
    <property type="component" value="Unassembled WGS sequence"/>
</dbReference>
<sequence>MLEDQKLQPEDVLLAPPKVVGMLDDIAGGEPNLLPVTLLRSPLRVDVPRWLNADPSPGKAQTLSLRWDGQLVDEKTWESPIEDDELFIEVPVALLREGQARVDYTVSFWNGNDDASEALLLTIDKTAPELGGARGELSFPDLGAADLTDAYLKAHDNVLEGVIPTYDQPGAGDTVIFYWNTEPFENVEVGRRVLAVEDLSKPLTIDYDGDMIRERGDGQRYAFYEVEDRAGNLSRPSSPLTLTVAARPIPRVLPWLEVPQAAGSSQTLVLALETVRDSVETIIPDEAVIAAGEAFTVQWGEPELVGSLSMTGMHPVRRYSVPVRNAVNMSGKTLSVYYQVQTTDGPQTSVIRKVSVTPIPREQLPTPQLAGHRSGEIFRLGDHRNDPPLRLEKWLHSSTDQRVNIMLEGVSASGGKVHAVMRNHEVTAQEVTDGIGKAGDVLVPLSFLQQLTRGQVFYIKVSASFDKGSSWPAQPNFPILALTLQN</sequence>
<organism evidence="1 2">
    <name type="scientific">Pseudomonas hunanensis</name>
    <dbReference type="NCBI Taxonomy" id="1247546"/>
    <lineage>
        <taxon>Bacteria</taxon>
        <taxon>Pseudomonadati</taxon>
        <taxon>Pseudomonadota</taxon>
        <taxon>Gammaproteobacteria</taxon>
        <taxon>Pseudomonadales</taxon>
        <taxon>Pseudomonadaceae</taxon>
        <taxon>Pseudomonas</taxon>
    </lineage>
</organism>
<proteinExistence type="predicted"/>
<reference evidence="1" key="1">
    <citation type="submission" date="2023-07" db="EMBL/GenBank/DDBJ databases">
        <title>Sorghum-associated microbial communities from plants grown in Nebraska, USA.</title>
        <authorList>
            <person name="Schachtman D."/>
        </authorList>
    </citation>
    <scope>NUCLEOTIDE SEQUENCE</scope>
    <source>
        <strain evidence="1">BE56</strain>
    </source>
</reference>
<dbReference type="EMBL" id="JAVDTH010000032">
    <property type="protein sequence ID" value="MDR6714637.1"/>
    <property type="molecule type" value="Genomic_DNA"/>
</dbReference>
<evidence type="ECO:0000313" key="2">
    <source>
        <dbReference type="Proteomes" id="UP001259587"/>
    </source>
</evidence>
<keyword evidence="2" id="KW-1185">Reference proteome</keyword>
<evidence type="ECO:0000313" key="1">
    <source>
        <dbReference type="EMBL" id="MDR6714637.1"/>
    </source>
</evidence>
<gene>
    <name evidence="1" type="ORF">J2W83_004273</name>
</gene>